<dbReference type="Proteomes" id="UP000217838">
    <property type="component" value="Unassembled WGS sequence"/>
</dbReference>
<dbReference type="EMBL" id="NVUU01000034">
    <property type="protein sequence ID" value="PCI94718.1"/>
    <property type="molecule type" value="Genomic_DNA"/>
</dbReference>
<evidence type="ECO:0000313" key="2">
    <source>
        <dbReference type="Proteomes" id="UP000217838"/>
    </source>
</evidence>
<evidence type="ECO:0000313" key="1">
    <source>
        <dbReference type="EMBL" id="PCI94718.1"/>
    </source>
</evidence>
<proteinExistence type="predicted"/>
<reference evidence="2" key="1">
    <citation type="submission" date="2017-08" db="EMBL/GenBank/DDBJ databases">
        <title>A dynamic microbial community with high functional redundancy inhabits the cold, oxic subseafloor aquifer.</title>
        <authorList>
            <person name="Tully B.J."/>
            <person name="Wheat C.G."/>
            <person name="Glazer B.T."/>
            <person name="Huber J.A."/>
        </authorList>
    </citation>
    <scope>NUCLEOTIDE SEQUENCE [LARGE SCALE GENOMIC DNA]</scope>
</reference>
<sequence length="295" mass="32666">MSSVNFKVDVFGPKFCPFDTCAQEVVKLENGAVAHPFVLISSCAAGEQAGLVFIQSVFSRIATLTEKPSWLKKDGSLKKIEYLCSLSGSERKAMKGIWDKAVDADGFLKTEDLHVFKEESIKGLFGVSDGYVGQAKITIKGKGYEVTKLKCTCNLPSPGFAIEIPAITQKVALHKGDEKYGELTLDMIKCLDDESVCLVNKYVSFDVSEQELIQNVKLSDISVDNFHFNEGLMDKIARVCTEVYRAYIRPVVRFVQRQLGSLGNVVKPVNASIKTKGMHFDLNVVWANFELEISV</sequence>
<name>A0A2A4YIP7_UNCAE</name>
<accession>A0A2A4YIP7</accession>
<comment type="caution">
    <text evidence="1">The sequence shown here is derived from an EMBL/GenBank/DDBJ whole genome shotgun (WGS) entry which is preliminary data.</text>
</comment>
<dbReference type="AlphaFoldDB" id="A0A2A4YIP7"/>
<protein>
    <submittedName>
        <fullName evidence="1">Uncharacterized protein</fullName>
    </submittedName>
</protein>
<organism evidence="1 2">
    <name type="scientific">Aerophobetes bacterium</name>
    <dbReference type="NCBI Taxonomy" id="2030807"/>
    <lineage>
        <taxon>Bacteria</taxon>
        <taxon>Candidatus Aerophobota</taxon>
    </lineage>
</organism>
<gene>
    <name evidence="1" type="ORF">COB11_03540</name>
</gene>